<keyword evidence="2" id="KW-0812">Transmembrane</keyword>
<dbReference type="Gene3D" id="3.30.450.40">
    <property type="match status" value="1"/>
</dbReference>
<dbReference type="Pfam" id="PF04014">
    <property type="entry name" value="MazE_antitoxin"/>
    <property type="match status" value="1"/>
</dbReference>
<reference evidence="4 5" key="2">
    <citation type="submission" date="2007-09" db="EMBL/GenBank/DDBJ databases">
        <authorList>
            <person name="Fulton L."/>
            <person name="Clifton S."/>
            <person name="Fulton B."/>
            <person name="Xu J."/>
            <person name="Minx P."/>
            <person name="Pepin K.H."/>
            <person name="Johnson M."/>
            <person name="Thiruvilangam P."/>
            <person name="Bhonagiri V."/>
            <person name="Nash W.E."/>
            <person name="Mardis E.R."/>
            <person name="Wilson R.K."/>
        </authorList>
    </citation>
    <scope>NUCLEOTIDE SEQUENCE [LARGE SCALE GENOMIC DNA]</scope>
    <source>
        <strain evidence="4 5">DSM 3991</strain>
    </source>
</reference>
<dbReference type="SMART" id="SM00966">
    <property type="entry name" value="SpoVT_AbrB"/>
    <property type="match status" value="1"/>
</dbReference>
<dbReference type="PANTHER" id="PTHR36432:SF1">
    <property type="entry name" value="STAGE V SPORULATION PROTEIN T"/>
    <property type="match status" value="1"/>
</dbReference>
<dbReference type="eggNOG" id="COG2002">
    <property type="taxonomic scope" value="Bacteria"/>
</dbReference>
<comment type="caution">
    <text evidence="4">The sequence shown here is derived from an EMBL/GenBank/DDBJ whole genome shotgun (WGS) entry which is preliminary data.</text>
</comment>
<dbReference type="STRING" id="428127.EUBDOL_00707"/>
<evidence type="ECO:0000256" key="2">
    <source>
        <dbReference type="SAM" id="Phobius"/>
    </source>
</evidence>
<dbReference type="SUPFAM" id="SSF89447">
    <property type="entry name" value="AbrB/MazE/MraZ-like"/>
    <property type="match status" value="1"/>
</dbReference>
<dbReference type="InterPro" id="IPR037914">
    <property type="entry name" value="SpoVT-AbrB_sf"/>
</dbReference>
<protein>
    <submittedName>
        <fullName evidence="4">Putative stage V sporulation protein T</fullName>
    </submittedName>
</protein>
<dbReference type="PROSITE" id="PS51740">
    <property type="entry name" value="SPOVT_ABRB"/>
    <property type="match status" value="1"/>
</dbReference>
<proteinExistence type="predicted"/>
<dbReference type="HOGENOM" id="CLU_105826_0_0_9"/>
<evidence type="ECO:0000313" key="5">
    <source>
        <dbReference type="Proteomes" id="UP000004090"/>
    </source>
</evidence>
<accession>A8RA51</accession>
<evidence type="ECO:0000256" key="1">
    <source>
        <dbReference type="PROSITE-ProRule" id="PRU01076"/>
    </source>
</evidence>
<dbReference type="Proteomes" id="UP000004090">
    <property type="component" value="Unassembled WGS sequence"/>
</dbReference>
<evidence type="ECO:0000313" key="4">
    <source>
        <dbReference type="EMBL" id="EDP11529.1"/>
    </source>
</evidence>
<dbReference type="GO" id="GO:0003677">
    <property type="term" value="F:DNA binding"/>
    <property type="evidence" value="ECO:0007669"/>
    <property type="project" value="UniProtKB-UniRule"/>
</dbReference>
<dbReference type="InterPro" id="IPR029016">
    <property type="entry name" value="GAF-like_dom_sf"/>
</dbReference>
<evidence type="ECO:0000259" key="3">
    <source>
        <dbReference type="PROSITE" id="PS51740"/>
    </source>
</evidence>
<feature type="domain" description="SpoVT-AbrB" evidence="3">
    <location>
        <begin position="45"/>
        <end position="90"/>
    </location>
</feature>
<gene>
    <name evidence="4" type="ORF">EUBDOL_00707</name>
</gene>
<keyword evidence="1" id="KW-0238">DNA-binding</keyword>
<dbReference type="InterPro" id="IPR007159">
    <property type="entry name" value="SpoVT-AbrB_dom"/>
</dbReference>
<dbReference type="AlphaFoldDB" id="A8RA51"/>
<dbReference type="NCBIfam" id="TIGR01439">
    <property type="entry name" value="lp_hng_hel_AbrB"/>
    <property type="match status" value="1"/>
</dbReference>
<feature type="transmembrane region" description="Helical" evidence="2">
    <location>
        <begin position="15"/>
        <end position="34"/>
    </location>
</feature>
<keyword evidence="2" id="KW-0472">Membrane</keyword>
<dbReference type="Gene3D" id="2.10.260.10">
    <property type="match status" value="1"/>
</dbReference>
<name>A8RA51_9FIRM</name>
<keyword evidence="2" id="KW-1133">Transmembrane helix</keyword>
<dbReference type="EMBL" id="ABAW02000018">
    <property type="protein sequence ID" value="EDP11529.1"/>
    <property type="molecule type" value="Genomic_DNA"/>
</dbReference>
<dbReference type="PANTHER" id="PTHR36432">
    <property type="match status" value="1"/>
</dbReference>
<dbReference type="InterPro" id="IPR052731">
    <property type="entry name" value="B_subtilis_Trans_State_Reg"/>
</dbReference>
<reference evidence="4 5" key="1">
    <citation type="submission" date="2007-09" db="EMBL/GenBank/DDBJ databases">
        <title>Draft genome sequence of Eubacterium dolichum (DSM 3991).</title>
        <authorList>
            <person name="Sudarsanam P."/>
            <person name="Ley R."/>
            <person name="Guruge J."/>
            <person name="Turnbaugh P.J."/>
            <person name="Mahowald M."/>
            <person name="Liep D."/>
            <person name="Gordon J."/>
        </authorList>
    </citation>
    <scope>NUCLEOTIDE SEQUENCE [LARGE SCALE GENOMIC DNA]</scope>
    <source>
        <strain evidence="4 5">DSM 3991</strain>
    </source>
</reference>
<organism evidence="4 5">
    <name type="scientific">Amedibacillus dolichus DSM 3991</name>
    <dbReference type="NCBI Taxonomy" id="428127"/>
    <lineage>
        <taxon>Bacteria</taxon>
        <taxon>Bacillati</taxon>
        <taxon>Bacillota</taxon>
        <taxon>Erysipelotrichia</taxon>
        <taxon>Erysipelotrichales</taxon>
        <taxon>Erysipelotrichaceae</taxon>
        <taxon>Amedibacillus</taxon>
    </lineage>
</organism>
<sequence length="204" mass="24204">MKENNHVGNLFSYRLYFFCIPAGIFDNVLVNTIFSKGSVVMKATGIVRRLDDLGRLVIPKEIRKQYRLKEGDSIEFFTENDRILIQKFDVMSKNIEEICIMCETLQAMYQNTVLFIQEEWLQRNQYHLQEEFVRLTHVHRVCHFEGKQVFQDMDKLHKGIIYPITAYGDWYGAFVVLLEKREVKEEEYAAMEAFAQLLARQQMQ</sequence>